<dbReference type="Pfam" id="PF01575">
    <property type="entry name" value="MaoC_dehydratas"/>
    <property type="match status" value="1"/>
</dbReference>
<evidence type="ECO:0000259" key="1">
    <source>
        <dbReference type="Pfam" id="PF01575"/>
    </source>
</evidence>
<dbReference type="Proteomes" id="UP000649829">
    <property type="component" value="Unassembled WGS sequence"/>
</dbReference>
<dbReference type="GO" id="GO:0003857">
    <property type="term" value="F:(3S)-3-hydroxyacyl-CoA dehydrogenase (NAD+) activity"/>
    <property type="evidence" value="ECO:0007669"/>
    <property type="project" value="TreeGrafter"/>
</dbReference>
<dbReference type="InterPro" id="IPR002539">
    <property type="entry name" value="MaoC-like_dom"/>
</dbReference>
<accession>A0A917WMX4</accession>
<feature type="domain" description="MaoC-like" evidence="1">
    <location>
        <begin position="164"/>
        <end position="267"/>
    </location>
</feature>
<dbReference type="GO" id="GO:0006635">
    <property type="term" value="P:fatty acid beta-oxidation"/>
    <property type="evidence" value="ECO:0007669"/>
    <property type="project" value="TreeGrafter"/>
</dbReference>
<dbReference type="PANTHER" id="PTHR13078">
    <property type="entry name" value="PEROXISOMAL MULTIFUNCTIONAL ENZYME TYPE 2-RELATED"/>
    <property type="match status" value="1"/>
</dbReference>
<dbReference type="RefSeq" id="WP_028288655.1">
    <property type="nucleotide sequence ID" value="NZ_BMLF01000008.1"/>
</dbReference>
<proteinExistence type="predicted"/>
<dbReference type="EMBL" id="BMLF01000008">
    <property type="protein sequence ID" value="GGM16043.1"/>
    <property type="molecule type" value="Genomic_DNA"/>
</dbReference>
<dbReference type="SUPFAM" id="SSF54637">
    <property type="entry name" value="Thioesterase/thiol ester dehydrase-isomerase"/>
    <property type="match status" value="2"/>
</dbReference>
<reference evidence="3" key="2">
    <citation type="submission" date="2020-09" db="EMBL/GenBank/DDBJ databases">
        <authorList>
            <person name="Sun Q."/>
            <person name="Zhou Y."/>
        </authorList>
    </citation>
    <scope>NUCLEOTIDE SEQUENCE</scope>
    <source>
        <strain evidence="3">CGMCC 1.6293</strain>
    </source>
</reference>
<name>A0A917WMX4_9RHOB</name>
<dbReference type="AlphaFoldDB" id="A0A917WMX4"/>
<dbReference type="Pfam" id="PF22622">
    <property type="entry name" value="MFE-2_hydrat-2_N"/>
    <property type="match status" value="1"/>
</dbReference>
<comment type="caution">
    <text evidence="3">The sequence shown here is derived from an EMBL/GenBank/DDBJ whole genome shotgun (WGS) entry which is preliminary data.</text>
</comment>
<dbReference type="GO" id="GO:0044594">
    <property type="term" value="F:17-beta-hydroxysteroid dehydrogenase (NAD+) activity"/>
    <property type="evidence" value="ECO:0007669"/>
    <property type="project" value="TreeGrafter"/>
</dbReference>
<dbReference type="InterPro" id="IPR054357">
    <property type="entry name" value="MFE-2_N"/>
</dbReference>
<dbReference type="GO" id="GO:0004300">
    <property type="term" value="F:enoyl-CoA hydratase activity"/>
    <property type="evidence" value="ECO:0007669"/>
    <property type="project" value="TreeGrafter"/>
</dbReference>
<reference evidence="3" key="1">
    <citation type="journal article" date="2014" name="Int. J. Syst. Evol. Microbiol.">
        <title>Complete genome sequence of Corynebacterium casei LMG S-19264T (=DSM 44701T), isolated from a smear-ripened cheese.</title>
        <authorList>
            <consortium name="US DOE Joint Genome Institute (JGI-PGF)"/>
            <person name="Walter F."/>
            <person name="Albersmeier A."/>
            <person name="Kalinowski J."/>
            <person name="Ruckert C."/>
        </authorList>
    </citation>
    <scope>NUCLEOTIDE SEQUENCE</scope>
    <source>
        <strain evidence="3">CGMCC 1.6293</strain>
    </source>
</reference>
<dbReference type="Gene3D" id="3.10.129.10">
    <property type="entry name" value="Hotdog Thioesterase"/>
    <property type="match status" value="1"/>
</dbReference>
<dbReference type="InterPro" id="IPR029069">
    <property type="entry name" value="HotDog_dom_sf"/>
</dbReference>
<keyword evidence="4" id="KW-1185">Reference proteome</keyword>
<sequence>MPLDPDTLLNWNFGKVEQTFSRKDAMLYALGIGLGADPLDRDQLRYVYERELAAFPTLPVVLGTPGAWLANPATTVTRRKVVHGEIRLDLHGPIPVEGTIRAEPRVTGLTDKGADKGALIFQERRITDAADGRPIATVRGVTFARADGGFGGDPAPLRGLPPVPDRAPDERLTARTFPWQALLYRLSGDMNPLHADPDAARNAGYDRPILHGLATFGVLAVPLLGHICDGDPARLATLEGRFSAPVMSGDALVLDVWHTEDGAAFEARVPDREVTVFNRGRLIAR</sequence>
<dbReference type="PANTHER" id="PTHR13078:SF56">
    <property type="entry name" value="PEROXISOMAL MULTIFUNCTIONAL ENZYME TYPE 2"/>
    <property type="match status" value="1"/>
</dbReference>
<evidence type="ECO:0000313" key="3">
    <source>
        <dbReference type="EMBL" id="GGM16043.1"/>
    </source>
</evidence>
<organism evidence="3 4">
    <name type="scientific">Pseudooceanicola nanhaiensis</name>
    <dbReference type="NCBI Taxonomy" id="375761"/>
    <lineage>
        <taxon>Bacteria</taxon>
        <taxon>Pseudomonadati</taxon>
        <taxon>Pseudomonadota</taxon>
        <taxon>Alphaproteobacteria</taxon>
        <taxon>Rhodobacterales</taxon>
        <taxon>Paracoccaceae</taxon>
        <taxon>Pseudooceanicola</taxon>
    </lineage>
</organism>
<evidence type="ECO:0000259" key="2">
    <source>
        <dbReference type="Pfam" id="PF22622"/>
    </source>
</evidence>
<evidence type="ECO:0000313" key="4">
    <source>
        <dbReference type="Proteomes" id="UP000649829"/>
    </source>
</evidence>
<gene>
    <name evidence="3" type="ORF">GCM10011534_42510</name>
</gene>
<feature type="domain" description="Peroxisomal multifunctional enzyme type 2-like N-terminal" evidence="2">
    <location>
        <begin position="19"/>
        <end position="145"/>
    </location>
</feature>
<protein>
    <submittedName>
        <fullName evidence="3">MaoC family protein</fullName>
    </submittedName>
</protein>